<keyword evidence="3" id="KW-1185">Reference proteome</keyword>
<dbReference type="AlphaFoldDB" id="A0AAN7CIR2"/>
<protein>
    <recommendedName>
        <fullName evidence="4">Secondary alcohol dehydrogenase</fullName>
    </recommendedName>
</protein>
<feature type="region of interest" description="Disordered" evidence="1">
    <location>
        <begin position="124"/>
        <end position="174"/>
    </location>
</feature>
<feature type="compositionally biased region" description="Low complexity" evidence="1">
    <location>
        <begin position="53"/>
        <end position="84"/>
    </location>
</feature>
<reference evidence="2" key="1">
    <citation type="journal article" date="2023" name="Mol. Phylogenet. Evol.">
        <title>Genome-scale phylogeny and comparative genomics of the fungal order Sordariales.</title>
        <authorList>
            <person name="Hensen N."/>
            <person name="Bonometti L."/>
            <person name="Westerberg I."/>
            <person name="Brannstrom I.O."/>
            <person name="Guillou S."/>
            <person name="Cros-Aarteil S."/>
            <person name="Calhoun S."/>
            <person name="Haridas S."/>
            <person name="Kuo A."/>
            <person name="Mondo S."/>
            <person name="Pangilinan J."/>
            <person name="Riley R."/>
            <person name="LaButti K."/>
            <person name="Andreopoulos B."/>
            <person name="Lipzen A."/>
            <person name="Chen C."/>
            <person name="Yan M."/>
            <person name="Daum C."/>
            <person name="Ng V."/>
            <person name="Clum A."/>
            <person name="Steindorff A."/>
            <person name="Ohm R.A."/>
            <person name="Martin F."/>
            <person name="Silar P."/>
            <person name="Natvig D.O."/>
            <person name="Lalanne C."/>
            <person name="Gautier V."/>
            <person name="Ament-Velasquez S.L."/>
            <person name="Kruys A."/>
            <person name="Hutchinson M.I."/>
            <person name="Powell A.J."/>
            <person name="Barry K."/>
            <person name="Miller A.N."/>
            <person name="Grigoriev I.V."/>
            <person name="Debuchy R."/>
            <person name="Gladieux P."/>
            <person name="Hiltunen Thoren M."/>
            <person name="Johannesson H."/>
        </authorList>
    </citation>
    <scope>NUCLEOTIDE SEQUENCE</scope>
    <source>
        <strain evidence="2">CBS 532.94</strain>
    </source>
</reference>
<dbReference type="GO" id="GO:0030674">
    <property type="term" value="F:protein-macromolecule adaptor activity"/>
    <property type="evidence" value="ECO:0007669"/>
    <property type="project" value="TreeGrafter"/>
</dbReference>
<dbReference type="EMBL" id="MU860009">
    <property type="protein sequence ID" value="KAK4242381.1"/>
    <property type="molecule type" value="Genomic_DNA"/>
</dbReference>
<evidence type="ECO:0008006" key="4">
    <source>
        <dbReference type="Google" id="ProtNLM"/>
    </source>
</evidence>
<gene>
    <name evidence="2" type="ORF">C8A03DRAFT_40349</name>
</gene>
<organism evidence="2 3">
    <name type="scientific">Achaetomium macrosporum</name>
    <dbReference type="NCBI Taxonomy" id="79813"/>
    <lineage>
        <taxon>Eukaryota</taxon>
        <taxon>Fungi</taxon>
        <taxon>Dikarya</taxon>
        <taxon>Ascomycota</taxon>
        <taxon>Pezizomycotina</taxon>
        <taxon>Sordariomycetes</taxon>
        <taxon>Sordariomycetidae</taxon>
        <taxon>Sordariales</taxon>
        <taxon>Chaetomiaceae</taxon>
        <taxon>Achaetomium</taxon>
    </lineage>
</organism>
<dbReference type="Proteomes" id="UP001303760">
    <property type="component" value="Unassembled WGS sequence"/>
</dbReference>
<evidence type="ECO:0000256" key="1">
    <source>
        <dbReference type="SAM" id="MobiDB-lite"/>
    </source>
</evidence>
<dbReference type="InterPro" id="IPR038966">
    <property type="entry name" value="TMA17"/>
</dbReference>
<dbReference type="PANTHER" id="PTHR40422:SF1">
    <property type="entry name" value="TRANSLATION MACHINERY-ASSOCIATED PROTEIN 17"/>
    <property type="match status" value="1"/>
</dbReference>
<accession>A0AAN7CIR2</accession>
<evidence type="ECO:0000313" key="3">
    <source>
        <dbReference type="Proteomes" id="UP001303760"/>
    </source>
</evidence>
<reference evidence="2" key="2">
    <citation type="submission" date="2023-05" db="EMBL/GenBank/DDBJ databases">
        <authorList>
            <consortium name="Lawrence Berkeley National Laboratory"/>
            <person name="Steindorff A."/>
            <person name="Hensen N."/>
            <person name="Bonometti L."/>
            <person name="Westerberg I."/>
            <person name="Brannstrom I.O."/>
            <person name="Guillou S."/>
            <person name="Cros-Aarteil S."/>
            <person name="Calhoun S."/>
            <person name="Haridas S."/>
            <person name="Kuo A."/>
            <person name="Mondo S."/>
            <person name="Pangilinan J."/>
            <person name="Riley R."/>
            <person name="Labutti K."/>
            <person name="Andreopoulos B."/>
            <person name="Lipzen A."/>
            <person name="Chen C."/>
            <person name="Yanf M."/>
            <person name="Daum C."/>
            <person name="Ng V."/>
            <person name="Clum A."/>
            <person name="Ohm R."/>
            <person name="Martin F."/>
            <person name="Silar P."/>
            <person name="Natvig D."/>
            <person name="Lalanne C."/>
            <person name="Gautier V."/>
            <person name="Ament-Velasquez S.L."/>
            <person name="Kruys A."/>
            <person name="Hutchinson M.I."/>
            <person name="Powell A.J."/>
            <person name="Barry K."/>
            <person name="Miller A.N."/>
            <person name="Grigoriev I.V."/>
            <person name="Debuchy R."/>
            <person name="Gladieux P."/>
            <person name="Thoren M.H."/>
            <person name="Johannesson H."/>
        </authorList>
    </citation>
    <scope>NUCLEOTIDE SEQUENCE</scope>
    <source>
        <strain evidence="2">CBS 532.94</strain>
    </source>
</reference>
<sequence>MSAESLPITPARFAAALKDLPLSSLHLKLLELRNSIAHLDYSNEQLRPYAEGTATAVSTSASTSTSSQPQPQQAQEQQQSQPQQRGEPDQDCIDAIKENEEVIERMQERIRLVREEVESRGLSWTEFQAEAGEGSNNDKAEEEGGEGGMVNGTSAAAGQNEGEQGGRRHSAWTDGTFQTGVIRNGELHIDAVTGSRRGQGGSLTDEELRRRMEEQLRDLEVDEDDGEGGLHL</sequence>
<feature type="region of interest" description="Disordered" evidence="1">
    <location>
        <begin position="52"/>
        <end position="99"/>
    </location>
</feature>
<proteinExistence type="predicted"/>
<evidence type="ECO:0000313" key="2">
    <source>
        <dbReference type="EMBL" id="KAK4242381.1"/>
    </source>
</evidence>
<dbReference type="GO" id="GO:0070682">
    <property type="term" value="P:proteasome regulatory particle assembly"/>
    <property type="evidence" value="ECO:0007669"/>
    <property type="project" value="InterPro"/>
</dbReference>
<name>A0AAN7CIR2_9PEZI</name>
<comment type="caution">
    <text evidence="2">The sequence shown here is derived from an EMBL/GenBank/DDBJ whole genome shotgun (WGS) entry which is preliminary data.</text>
</comment>
<dbReference type="PANTHER" id="PTHR40422">
    <property type="entry name" value="TRANSLATION MACHINERY-ASSOCIATED PROTEIN 17"/>
    <property type="match status" value="1"/>
</dbReference>